<dbReference type="EMBL" id="DWYR01000002">
    <property type="protein sequence ID" value="HJA98043.1"/>
    <property type="molecule type" value="Genomic_DNA"/>
</dbReference>
<gene>
    <name evidence="1" type="ORF">H9779_00350</name>
</gene>
<comment type="caution">
    <text evidence="1">The sequence shown here is derived from an EMBL/GenBank/DDBJ whole genome shotgun (WGS) entry which is preliminary data.</text>
</comment>
<evidence type="ECO:0000313" key="2">
    <source>
        <dbReference type="Proteomes" id="UP000824259"/>
    </source>
</evidence>
<dbReference type="Proteomes" id="UP000824259">
    <property type="component" value="Unassembled WGS sequence"/>
</dbReference>
<sequence length="718" mass="82203">MDKETLSNHISTLGKRDFAIACRIVLEKVFGFNVVNVDGPRDGGSDFTSFADDGKRRCVGIQITTQKSDIKNKAYRDAKKCLTKLGLSRFFFLSTYRLSEEDSRKIEQEIEDELDVRTSVYDSSVIAGFLIKNSLVAEFLDETGFPDLRQAYHSTVDYKQMVLHSYTLLSSDAKNMKEQIYEDTILLVISSRTEGMTQEEIVNETINLLTLTSIKEDRIKGRIDALLAKSKIRKQNGLFYISPESKQEIENRQILYEKELETLSAAQTDIMREFSIEWTIDDARLTSVWIANTYLASQLSTLEKVDAPLSKDLYKHIDDNGIKSLTYFLIKEKKLSQDISSKVIESFISISAGQPLMKKLTSAFVYVALEGKNPMTSCRALGVNRWSQFKLLMEPTIGIPVLCSFFFKSSVNRIFDNAINAFKQSQELGIPMYVSYNYIKECAGHLHMARRYDGLELNPDEMIYSSNAFVSHYYSLKKQGLELPNTYLDYLALFSSAIKIEKEYKDWIRSMMSDIQSLFTRKGAATYIDIPMYDLSDLKDIENEYAVYLAENGIEKSKSLLTNDVITIKFTKELCSKGDHWMILTNDKTLVNVSKECANEAWITSPYLFLDMVEMTKPMDERKVLSLVHSVAKYSESTLAVGARIIDKIVFYASDKMQDWQFKKELDIFKEEMIRNLSIDATADIVKVDKMTDEFLLKHSISMKVEGETDVEMETFVE</sequence>
<proteinExistence type="predicted"/>
<evidence type="ECO:0000313" key="1">
    <source>
        <dbReference type="EMBL" id="HJA98043.1"/>
    </source>
</evidence>
<name>A0A9D2ICY4_9BACT</name>
<reference evidence="1" key="1">
    <citation type="journal article" date="2021" name="PeerJ">
        <title>Extensive microbial diversity within the chicken gut microbiome revealed by metagenomics and culture.</title>
        <authorList>
            <person name="Gilroy R."/>
            <person name="Ravi A."/>
            <person name="Getino M."/>
            <person name="Pursley I."/>
            <person name="Horton D.L."/>
            <person name="Alikhan N.F."/>
            <person name="Baker D."/>
            <person name="Gharbi K."/>
            <person name="Hall N."/>
            <person name="Watson M."/>
            <person name="Adriaenssens E.M."/>
            <person name="Foster-Nyarko E."/>
            <person name="Jarju S."/>
            <person name="Secka A."/>
            <person name="Antonio M."/>
            <person name="Oren A."/>
            <person name="Chaudhuri R.R."/>
            <person name="La Ragione R."/>
            <person name="Hildebrand F."/>
            <person name="Pallen M.J."/>
        </authorList>
    </citation>
    <scope>NUCLEOTIDE SEQUENCE</scope>
    <source>
        <strain evidence="1">CHK169-11906</strain>
    </source>
</reference>
<protein>
    <submittedName>
        <fullName evidence="1">Uncharacterized protein</fullName>
    </submittedName>
</protein>
<reference evidence="1" key="2">
    <citation type="submission" date="2021-04" db="EMBL/GenBank/DDBJ databases">
        <authorList>
            <person name="Gilroy R."/>
        </authorList>
    </citation>
    <scope>NUCLEOTIDE SEQUENCE</scope>
    <source>
        <strain evidence="1">CHK169-11906</strain>
    </source>
</reference>
<dbReference type="AlphaFoldDB" id="A0A9D2ICY4"/>
<organism evidence="1 2">
    <name type="scientific">Candidatus Alistipes avicola</name>
    <dbReference type="NCBI Taxonomy" id="2838432"/>
    <lineage>
        <taxon>Bacteria</taxon>
        <taxon>Pseudomonadati</taxon>
        <taxon>Bacteroidota</taxon>
        <taxon>Bacteroidia</taxon>
        <taxon>Bacteroidales</taxon>
        <taxon>Rikenellaceae</taxon>
        <taxon>Alistipes</taxon>
    </lineage>
</organism>
<accession>A0A9D2ICY4</accession>